<keyword evidence="2" id="KW-1185">Reference proteome</keyword>
<proteinExistence type="predicted"/>
<dbReference type="OrthoDB" id="2355984at2759"/>
<accession>A0A0D2NKQ3</accession>
<organism evidence="1 2">
    <name type="scientific">Hypholoma sublateritium (strain FD-334 SS-4)</name>
    <dbReference type="NCBI Taxonomy" id="945553"/>
    <lineage>
        <taxon>Eukaryota</taxon>
        <taxon>Fungi</taxon>
        <taxon>Dikarya</taxon>
        <taxon>Basidiomycota</taxon>
        <taxon>Agaricomycotina</taxon>
        <taxon>Agaricomycetes</taxon>
        <taxon>Agaricomycetidae</taxon>
        <taxon>Agaricales</taxon>
        <taxon>Agaricineae</taxon>
        <taxon>Strophariaceae</taxon>
        <taxon>Hypholoma</taxon>
    </lineage>
</organism>
<reference evidence="2" key="1">
    <citation type="submission" date="2014-04" db="EMBL/GenBank/DDBJ databases">
        <title>Evolutionary Origins and Diversification of the Mycorrhizal Mutualists.</title>
        <authorList>
            <consortium name="DOE Joint Genome Institute"/>
            <consortium name="Mycorrhizal Genomics Consortium"/>
            <person name="Kohler A."/>
            <person name="Kuo A."/>
            <person name="Nagy L.G."/>
            <person name="Floudas D."/>
            <person name="Copeland A."/>
            <person name="Barry K.W."/>
            <person name="Cichocki N."/>
            <person name="Veneault-Fourrey C."/>
            <person name="LaButti K."/>
            <person name="Lindquist E.A."/>
            <person name="Lipzen A."/>
            <person name="Lundell T."/>
            <person name="Morin E."/>
            <person name="Murat C."/>
            <person name="Riley R."/>
            <person name="Ohm R."/>
            <person name="Sun H."/>
            <person name="Tunlid A."/>
            <person name="Henrissat B."/>
            <person name="Grigoriev I.V."/>
            <person name="Hibbett D.S."/>
            <person name="Martin F."/>
        </authorList>
    </citation>
    <scope>NUCLEOTIDE SEQUENCE [LARGE SCALE GENOMIC DNA]</scope>
    <source>
        <strain evidence="2">FD-334 SS-4</strain>
    </source>
</reference>
<name>A0A0D2NKQ3_HYPSF</name>
<dbReference type="AlphaFoldDB" id="A0A0D2NKQ3"/>
<sequence>MPWHSSHPSDGRHDRQCQETYSILSKFSEDPKHVKFFLETHPNSPDGFPASQWECIIKGKACDLNVIYASFYDSSADHERKASIGDQEICITVPQPKRTICTSSEWADAWSLTSRAI</sequence>
<protein>
    <submittedName>
        <fullName evidence="1">Uncharacterized protein</fullName>
    </submittedName>
</protein>
<dbReference type="Proteomes" id="UP000054270">
    <property type="component" value="Unassembled WGS sequence"/>
</dbReference>
<dbReference type="EMBL" id="KN817608">
    <property type="protein sequence ID" value="KJA17141.1"/>
    <property type="molecule type" value="Genomic_DNA"/>
</dbReference>
<gene>
    <name evidence="1" type="ORF">HYPSUDRAFT_206413</name>
</gene>
<evidence type="ECO:0000313" key="2">
    <source>
        <dbReference type="Proteomes" id="UP000054270"/>
    </source>
</evidence>
<evidence type="ECO:0000313" key="1">
    <source>
        <dbReference type="EMBL" id="KJA17141.1"/>
    </source>
</evidence>